<keyword evidence="4 6" id="KW-0289">Folate biosynthesis</keyword>
<dbReference type="NCBIfam" id="TIGR00525">
    <property type="entry name" value="folB"/>
    <property type="match status" value="1"/>
</dbReference>
<sequence length="157" mass="16853">MVNARSMKNLFAAVTAPSAPAIPLHRAERPAKPVPVPAPAPTGRIFVRDLLLSARVGIYDREKQADQRLRVNLDMAVTLPGPGARDEIGEVVSYEDALNLVTAIVGEGHVNLLETLAERIAAALLEDARVLSVTLRLEKLDAFEACASVGVEIVRGR</sequence>
<dbReference type="GO" id="GO:0004150">
    <property type="term" value="F:dihydroneopterin aldolase activity"/>
    <property type="evidence" value="ECO:0007669"/>
    <property type="project" value="UniProtKB-UniRule"/>
</dbReference>
<dbReference type="GO" id="GO:0046656">
    <property type="term" value="P:folic acid biosynthetic process"/>
    <property type="evidence" value="ECO:0007669"/>
    <property type="project" value="UniProtKB-UniRule"/>
</dbReference>
<dbReference type="InterPro" id="IPR043133">
    <property type="entry name" value="GTP-CH-I_C/QueF"/>
</dbReference>
<dbReference type="NCBIfam" id="TIGR00526">
    <property type="entry name" value="folB_dom"/>
    <property type="match status" value="1"/>
</dbReference>
<dbReference type="Pfam" id="PF02152">
    <property type="entry name" value="FolB"/>
    <property type="match status" value="1"/>
</dbReference>
<dbReference type="InterPro" id="IPR006157">
    <property type="entry name" value="FolB_dom"/>
</dbReference>
<dbReference type="AlphaFoldDB" id="A0A858R986"/>
<protein>
    <recommendedName>
        <fullName evidence="6">7,8-dihydroneopterin aldolase</fullName>
        <ecNumber evidence="6">4.1.2.25</ecNumber>
    </recommendedName>
</protein>
<feature type="domain" description="Dihydroneopterin aldolase/epimerase" evidence="7">
    <location>
        <begin position="45"/>
        <end position="155"/>
    </location>
</feature>
<comment type="similarity">
    <text evidence="3 6">Belongs to the DHNA family.</text>
</comment>
<dbReference type="SUPFAM" id="SSF55620">
    <property type="entry name" value="Tetrahydrobiopterin biosynthesis enzymes-like"/>
    <property type="match status" value="1"/>
</dbReference>
<dbReference type="PANTHER" id="PTHR42844:SF1">
    <property type="entry name" value="DIHYDRONEOPTERIN ALDOLASE 1-RELATED"/>
    <property type="match status" value="1"/>
</dbReference>
<dbReference type="SMART" id="SM00905">
    <property type="entry name" value="FolB"/>
    <property type="match status" value="1"/>
</dbReference>
<dbReference type="KEGG" id="acru:HHL28_12145"/>
<dbReference type="UniPathway" id="UPA00077">
    <property type="reaction ID" value="UER00154"/>
</dbReference>
<comment type="pathway">
    <text evidence="2 6">Cofactor biosynthesis; tetrahydrofolate biosynthesis; 2-amino-4-hydroxy-6-hydroxymethyl-7,8-dihydropteridine diphosphate from 7,8-dihydroneopterin triphosphate: step 3/4.</text>
</comment>
<name>A0A858R986_9PROT</name>
<evidence type="ECO:0000313" key="9">
    <source>
        <dbReference type="Proteomes" id="UP000501891"/>
    </source>
</evidence>
<evidence type="ECO:0000259" key="7">
    <source>
        <dbReference type="SMART" id="SM00905"/>
    </source>
</evidence>
<evidence type="ECO:0000256" key="6">
    <source>
        <dbReference type="RuleBase" id="RU362079"/>
    </source>
</evidence>
<dbReference type="Proteomes" id="UP000501891">
    <property type="component" value="Chromosome"/>
</dbReference>
<dbReference type="PANTHER" id="PTHR42844">
    <property type="entry name" value="DIHYDRONEOPTERIN ALDOLASE 1-RELATED"/>
    <property type="match status" value="1"/>
</dbReference>
<organism evidence="8 9">
    <name type="scientific">Aerophototrophica crusticola</name>
    <dbReference type="NCBI Taxonomy" id="1709002"/>
    <lineage>
        <taxon>Bacteria</taxon>
        <taxon>Pseudomonadati</taxon>
        <taxon>Pseudomonadota</taxon>
        <taxon>Alphaproteobacteria</taxon>
        <taxon>Rhodospirillales</taxon>
        <taxon>Rhodospirillaceae</taxon>
        <taxon>Aerophototrophica</taxon>
    </lineage>
</organism>
<evidence type="ECO:0000256" key="5">
    <source>
        <dbReference type="ARBA" id="ARBA00023239"/>
    </source>
</evidence>
<evidence type="ECO:0000256" key="2">
    <source>
        <dbReference type="ARBA" id="ARBA00005013"/>
    </source>
</evidence>
<evidence type="ECO:0000256" key="1">
    <source>
        <dbReference type="ARBA" id="ARBA00001353"/>
    </source>
</evidence>
<dbReference type="EMBL" id="CP051775">
    <property type="protein sequence ID" value="QJE73742.1"/>
    <property type="molecule type" value="Genomic_DNA"/>
</dbReference>
<dbReference type="GO" id="GO:0005737">
    <property type="term" value="C:cytoplasm"/>
    <property type="evidence" value="ECO:0007669"/>
    <property type="project" value="TreeGrafter"/>
</dbReference>
<evidence type="ECO:0000256" key="3">
    <source>
        <dbReference type="ARBA" id="ARBA00005708"/>
    </source>
</evidence>
<comment type="function">
    <text evidence="6">Catalyzes the conversion of 7,8-dihydroneopterin to 6-hydroxymethyl-7,8-dihydropterin.</text>
</comment>
<comment type="catalytic activity">
    <reaction evidence="1 6">
        <text>7,8-dihydroneopterin = 6-hydroxymethyl-7,8-dihydropterin + glycolaldehyde</text>
        <dbReference type="Rhea" id="RHEA:10540"/>
        <dbReference type="ChEBI" id="CHEBI:17001"/>
        <dbReference type="ChEBI" id="CHEBI:17071"/>
        <dbReference type="ChEBI" id="CHEBI:44841"/>
        <dbReference type="EC" id="4.1.2.25"/>
    </reaction>
</comment>
<dbReference type="GO" id="GO:0046654">
    <property type="term" value="P:tetrahydrofolate biosynthetic process"/>
    <property type="evidence" value="ECO:0007669"/>
    <property type="project" value="UniProtKB-UniRule"/>
</dbReference>
<proteinExistence type="inferred from homology"/>
<keyword evidence="9" id="KW-1185">Reference proteome</keyword>
<dbReference type="Gene3D" id="3.30.1130.10">
    <property type="match status" value="1"/>
</dbReference>
<gene>
    <name evidence="8" type="primary">folB</name>
    <name evidence="8" type="ORF">HHL28_12145</name>
</gene>
<evidence type="ECO:0000256" key="4">
    <source>
        <dbReference type="ARBA" id="ARBA00022909"/>
    </source>
</evidence>
<dbReference type="InterPro" id="IPR006156">
    <property type="entry name" value="Dihydroneopterin_aldolase"/>
</dbReference>
<reference evidence="8" key="1">
    <citation type="submission" date="2020-04" db="EMBL/GenBank/DDBJ databases">
        <title>A desert anoxygenic phototrophic bacterium fixes CO2 using RubisCO under aerobic conditions.</title>
        <authorList>
            <person name="Tang K."/>
        </authorList>
    </citation>
    <scope>NUCLEOTIDE SEQUENCE [LARGE SCALE GENOMIC DNA]</scope>
    <source>
        <strain evidence="8">MIMtkB3</strain>
    </source>
</reference>
<evidence type="ECO:0000313" key="8">
    <source>
        <dbReference type="EMBL" id="QJE73742.1"/>
    </source>
</evidence>
<accession>A0A858R986</accession>
<keyword evidence="5 6" id="KW-0456">Lyase</keyword>
<dbReference type="EC" id="4.1.2.25" evidence="6"/>